<dbReference type="InterPro" id="IPR013785">
    <property type="entry name" value="Aldolase_TIM"/>
</dbReference>
<feature type="domain" description="Radical SAM core" evidence="7">
    <location>
        <begin position="6"/>
        <end position="233"/>
    </location>
</feature>
<dbReference type="CDD" id="cd01335">
    <property type="entry name" value="Radical_SAM"/>
    <property type="match status" value="1"/>
</dbReference>
<evidence type="ECO:0000256" key="3">
    <source>
        <dbReference type="ARBA" id="ARBA00023004"/>
    </source>
</evidence>
<keyword evidence="4" id="KW-0411">Iron-sulfur</keyword>
<dbReference type="Gene3D" id="3.20.20.70">
    <property type="entry name" value="Aldolase class I"/>
    <property type="match status" value="1"/>
</dbReference>
<dbReference type="PANTHER" id="PTHR43273:SF3">
    <property type="entry name" value="ANAEROBIC SULFATASE-MATURATING ENZYME HOMOLOG ASLB-RELATED"/>
    <property type="match status" value="1"/>
</dbReference>
<dbReference type="PROSITE" id="PS51257">
    <property type="entry name" value="PROKAR_LIPOPROTEIN"/>
    <property type="match status" value="1"/>
</dbReference>
<sequence>MSNKSVEKKPTYLLTVGITGSCNLRCPSCAAGNMDEINRPGQYMSVDTYRELLVKATSEAEISAVCLFITTEPLLHPQLNEIVRITSTFGIPCMVSTNLNLLPRDLDDFFAANPASIRVSVSGYFQETYEKNHRGGKIDRVKENIKVMAEAWQRSGKKAHFEVHYHRYIGNLDEEILMKRFAHSLGLEFTTNWAGFHPYEKTLAEFEPNLGLAEFTEEDRKVLKSLPLINSESVKGSPHFKLLEKYNKLPCPIQSSYLFVDWRGENQLCCAMGDTEKFRLGSYFDSTLEELQKIKDEHEICRACKQHNGHVNILLGYQDIAMKQIDQICFNHVLDHYAAEGYDLRRAVQGPDTKSHAGSADAVLPATHLRDHDSEYNGLVELLQQQLSEEKAKSKQLSQKVEELEAALARREALSAPQILRNLDSD</sequence>
<comment type="caution">
    <text evidence="8">The sequence shown here is derived from an EMBL/GenBank/DDBJ whole genome shotgun (WGS) entry which is preliminary data.</text>
</comment>
<dbReference type="Proteomes" id="UP000664277">
    <property type="component" value="Unassembled WGS sequence"/>
</dbReference>
<keyword evidence="3" id="KW-0408">Iron</keyword>
<evidence type="ECO:0000259" key="7">
    <source>
        <dbReference type="PROSITE" id="PS51918"/>
    </source>
</evidence>
<dbReference type="CDD" id="cd21109">
    <property type="entry name" value="SPASM"/>
    <property type="match status" value="1"/>
</dbReference>
<protein>
    <submittedName>
        <fullName evidence="8">Radical SAM protein</fullName>
    </submittedName>
</protein>
<dbReference type="GO" id="GO:0051536">
    <property type="term" value="F:iron-sulfur cluster binding"/>
    <property type="evidence" value="ECO:0007669"/>
    <property type="project" value="UniProtKB-KW"/>
</dbReference>
<keyword evidence="2" id="KW-0479">Metal-binding</keyword>
<dbReference type="PROSITE" id="PS51918">
    <property type="entry name" value="RADICAL_SAM"/>
    <property type="match status" value="1"/>
</dbReference>
<dbReference type="InterPro" id="IPR023867">
    <property type="entry name" value="Sulphatase_maturase_rSAM"/>
</dbReference>
<comment type="similarity">
    <text evidence="5">Belongs to the radical SAM superfamily. Anaerobic sulfatase-maturating enzyme family.</text>
</comment>
<organism evidence="8 9">
    <name type="scientific">Candidatus Obscuribacter phosphatis</name>
    <dbReference type="NCBI Taxonomy" id="1906157"/>
    <lineage>
        <taxon>Bacteria</taxon>
        <taxon>Bacillati</taxon>
        <taxon>Candidatus Melainabacteria</taxon>
        <taxon>Candidatus Obscuribacterales</taxon>
        <taxon>Candidatus Obscuribacteraceae</taxon>
        <taxon>Candidatus Obscuribacter</taxon>
    </lineage>
</organism>
<evidence type="ECO:0000256" key="5">
    <source>
        <dbReference type="ARBA" id="ARBA00023601"/>
    </source>
</evidence>
<keyword evidence="6" id="KW-0175">Coiled coil</keyword>
<gene>
    <name evidence="8" type="ORF">J0M35_05615</name>
</gene>
<evidence type="ECO:0000313" key="9">
    <source>
        <dbReference type="Proteomes" id="UP000664277"/>
    </source>
</evidence>
<name>A0A8J7P718_9BACT</name>
<feature type="coiled-coil region" evidence="6">
    <location>
        <begin position="380"/>
        <end position="414"/>
    </location>
</feature>
<dbReference type="GO" id="GO:0046872">
    <property type="term" value="F:metal ion binding"/>
    <property type="evidence" value="ECO:0007669"/>
    <property type="project" value="UniProtKB-KW"/>
</dbReference>
<evidence type="ECO:0000256" key="2">
    <source>
        <dbReference type="ARBA" id="ARBA00022723"/>
    </source>
</evidence>
<keyword evidence="1" id="KW-0949">S-adenosyl-L-methionine</keyword>
<evidence type="ECO:0000313" key="8">
    <source>
        <dbReference type="EMBL" id="MBN8659819.1"/>
    </source>
</evidence>
<dbReference type="GO" id="GO:0016491">
    <property type="term" value="F:oxidoreductase activity"/>
    <property type="evidence" value="ECO:0007669"/>
    <property type="project" value="InterPro"/>
</dbReference>
<dbReference type="PANTHER" id="PTHR43273">
    <property type="entry name" value="ANAEROBIC SULFATASE-MATURATING ENZYME HOMOLOG ASLB-RELATED"/>
    <property type="match status" value="1"/>
</dbReference>
<dbReference type="AlphaFoldDB" id="A0A8J7P718"/>
<dbReference type="SUPFAM" id="SSF102114">
    <property type="entry name" value="Radical SAM enzymes"/>
    <property type="match status" value="1"/>
</dbReference>
<evidence type="ECO:0000256" key="1">
    <source>
        <dbReference type="ARBA" id="ARBA00022691"/>
    </source>
</evidence>
<proteinExistence type="inferred from homology"/>
<evidence type="ECO:0000256" key="4">
    <source>
        <dbReference type="ARBA" id="ARBA00023014"/>
    </source>
</evidence>
<dbReference type="SFLD" id="SFLDG01067">
    <property type="entry name" value="SPASM/twitch_domain_containing"/>
    <property type="match status" value="1"/>
</dbReference>
<accession>A0A8J7P718</accession>
<dbReference type="SFLD" id="SFLDS00029">
    <property type="entry name" value="Radical_SAM"/>
    <property type="match status" value="1"/>
</dbReference>
<dbReference type="InterPro" id="IPR058240">
    <property type="entry name" value="rSAM_sf"/>
</dbReference>
<dbReference type="Pfam" id="PF04055">
    <property type="entry name" value="Radical_SAM"/>
    <property type="match status" value="1"/>
</dbReference>
<dbReference type="InterPro" id="IPR007197">
    <property type="entry name" value="rSAM"/>
</dbReference>
<reference evidence="8" key="1">
    <citation type="submission" date="2021-02" db="EMBL/GenBank/DDBJ databases">
        <title>Genome-Resolved Metagenomics of a Microbial Community Performing Photosynthetic Biological Nutrient Removal.</title>
        <authorList>
            <person name="Mcdaniel E.A."/>
        </authorList>
    </citation>
    <scope>NUCLEOTIDE SEQUENCE</scope>
    <source>
        <strain evidence="8">UWPOB_OBS1</strain>
    </source>
</reference>
<evidence type="ECO:0000256" key="6">
    <source>
        <dbReference type="SAM" id="Coils"/>
    </source>
</evidence>
<dbReference type="EMBL" id="JAFLCK010000005">
    <property type="protein sequence ID" value="MBN8659819.1"/>
    <property type="molecule type" value="Genomic_DNA"/>
</dbReference>